<sequence length="483" mass="53066">MFSYRTFARSKPHRTFARFQSTTAARTPASRLLLVAGAGAVGGTAGWVALDRKADKKGIAKCPIAKLPSLDNDKEGYPFTFRDSPPSPAEVTEILNKDKWSFLNPGKDITRYDGTQLPHSSTCEDRYIHGTFPSPTAPGSENWMAFGVYDGHLGARTSEALTKYLLPYVRHALSEAAESNDVGDDSITQHAIQSAFCSLDDAFVKDAQKIMDSDLPWSEKVVRLGTASNGSCALLSLYDPSTSKLHVACTGDSRAVLGRQQSDGTWETVALSIDQGGRNPDEKERVKAEHPGENIDEVVKNGRILGLATMRAFGDFHWKAPLETLKLAREQYIAETSAAQKPELYKTPPYVTAKPEVTTTTIEKGKPAFMIMATDGLWDSLSSEEAVKLVGKWLEWKSKGSPAPGTPPADQFGHFDYLQHRKGDWKIPEAKFTVQDKNAAVHLTRNALGGAHHDMVSGLLSFRTPFARWARDDITVQVVFFNC</sequence>
<feature type="domain" description="PPM-type phosphatase" evidence="1">
    <location>
        <begin position="109"/>
        <end position="481"/>
    </location>
</feature>
<dbReference type="Gene3D" id="3.60.40.10">
    <property type="entry name" value="PPM-type phosphatase domain"/>
    <property type="match status" value="1"/>
</dbReference>
<comment type="caution">
    <text evidence="2">The sequence shown here is derived from an EMBL/GenBank/DDBJ whole genome shotgun (WGS) entry which is preliminary data.</text>
</comment>
<dbReference type="SMART" id="SM00332">
    <property type="entry name" value="PP2Cc"/>
    <property type="match status" value="1"/>
</dbReference>
<evidence type="ECO:0000259" key="1">
    <source>
        <dbReference type="PROSITE" id="PS51746"/>
    </source>
</evidence>
<dbReference type="GO" id="GO:0004741">
    <property type="term" value="F:[pyruvate dehydrogenase (acetyl-transferring)]-phosphatase activity"/>
    <property type="evidence" value="ECO:0007669"/>
    <property type="project" value="TreeGrafter"/>
</dbReference>
<dbReference type="AlphaFoldDB" id="A0AAV9H3D7"/>
<dbReference type="GO" id="GO:0005739">
    <property type="term" value="C:mitochondrion"/>
    <property type="evidence" value="ECO:0007669"/>
    <property type="project" value="TreeGrafter"/>
</dbReference>
<dbReference type="EMBL" id="MU865917">
    <property type="protein sequence ID" value="KAK4454162.1"/>
    <property type="molecule type" value="Genomic_DNA"/>
</dbReference>
<name>A0AAV9H3D7_9PEZI</name>
<reference evidence="2" key="2">
    <citation type="submission" date="2023-05" db="EMBL/GenBank/DDBJ databases">
        <authorList>
            <consortium name="Lawrence Berkeley National Laboratory"/>
            <person name="Steindorff A."/>
            <person name="Hensen N."/>
            <person name="Bonometti L."/>
            <person name="Westerberg I."/>
            <person name="Brannstrom I.O."/>
            <person name="Guillou S."/>
            <person name="Cros-Aarteil S."/>
            <person name="Calhoun S."/>
            <person name="Haridas S."/>
            <person name="Kuo A."/>
            <person name="Mondo S."/>
            <person name="Pangilinan J."/>
            <person name="Riley R."/>
            <person name="Labutti K."/>
            <person name="Andreopoulos B."/>
            <person name="Lipzen A."/>
            <person name="Chen C."/>
            <person name="Yanf M."/>
            <person name="Daum C."/>
            <person name="Ng V."/>
            <person name="Clum A."/>
            <person name="Ohm R."/>
            <person name="Martin F."/>
            <person name="Silar P."/>
            <person name="Natvig D."/>
            <person name="Lalanne C."/>
            <person name="Gautier V."/>
            <person name="Ament-Velasquez S.L."/>
            <person name="Kruys A."/>
            <person name="Hutchinson M.I."/>
            <person name="Powell A.J."/>
            <person name="Barry K."/>
            <person name="Miller A.N."/>
            <person name="Grigoriev I.V."/>
            <person name="Debuchy R."/>
            <person name="Gladieux P."/>
            <person name="Thoren M.H."/>
            <person name="Johannesson H."/>
        </authorList>
    </citation>
    <scope>NUCLEOTIDE SEQUENCE</scope>
    <source>
        <strain evidence="2">PSN243</strain>
    </source>
</reference>
<organism evidence="2 3">
    <name type="scientific">Podospora aff. communis PSN243</name>
    <dbReference type="NCBI Taxonomy" id="3040156"/>
    <lineage>
        <taxon>Eukaryota</taxon>
        <taxon>Fungi</taxon>
        <taxon>Dikarya</taxon>
        <taxon>Ascomycota</taxon>
        <taxon>Pezizomycotina</taxon>
        <taxon>Sordariomycetes</taxon>
        <taxon>Sordariomycetidae</taxon>
        <taxon>Sordariales</taxon>
        <taxon>Podosporaceae</taxon>
        <taxon>Podospora</taxon>
    </lineage>
</organism>
<protein>
    <submittedName>
        <fullName evidence="2">PP2C-like protein</fullName>
    </submittedName>
</protein>
<proteinExistence type="predicted"/>
<reference evidence="2" key="1">
    <citation type="journal article" date="2023" name="Mol. Phylogenet. Evol.">
        <title>Genome-scale phylogeny and comparative genomics of the fungal order Sordariales.</title>
        <authorList>
            <person name="Hensen N."/>
            <person name="Bonometti L."/>
            <person name="Westerberg I."/>
            <person name="Brannstrom I.O."/>
            <person name="Guillou S."/>
            <person name="Cros-Aarteil S."/>
            <person name="Calhoun S."/>
            <person name="Haridas S."/>
            <person name="Kuo A."/>
            <person name="Mondo S."/>
            <person name="Pangilinan J."/>
            <person name="Riley R."/>
            <person name="LaButti K."/>
            <person name="Andreopoulos B."/>
            <person name="Lipzen A."/>
            <person name="Chen C."/>
            <person name="Yan M."/>
            <person name="Daum C."/>
            <person name="Ng V."/>
            <person name="Clum A."/>
            <person name="Steindorff A."/>
            <person name="Ohm R.A."/>
            <person name="Martin F."/>
            <person name="Silar P."/>
            <person name="Natvig D.O."/>
            <person name="Lalanne C."/>
            <person name="Gautier V."/>
            <person name="Ament-Velasquez S.L."/>
            <person name="Kruys A."/>
            <person name="Hutchinson M.I."/>
            <person name="Powell A.J."/>
            <person name="Barry K."/>
            <person name="Miller A.N."/>
            <person name="Grigoriev I.V."/>
            <person name="Debuchy R."/>
            <person name="Gladieux P."/>
            <person name="Hiltunen Thoren M."/>
            <person name="Johannesson H."/>
        </authorList>
    </citation>
    <scope>NUCLEOTIDE SEQUENCE</scope>
    <source>
        <strain evidence="2">PSN243</strain>
    </source>
</reference>
<dbReference type="PROSITE" id="PS51746">
    <property type="entry name" value="PPM_2"/>
    <property type="match status" value="1"/>
</dbReference>
<dbReference type="CDD" id="cd00143">
    <property type="entry name" value="PP2Cc"/>
    <property type="match status" value="1"/>
</dbReference>
<evidence type="ECO:0000313" key="2">
    <source>
        <dbReference type="EMBL" id="KAK4454162.1"/>
    </source>
</evidence>
<dbReference type="Proteomes" id="UP001321760">
    <property type="component" value="Unassembled WGS sequence"/>
</dbReference>
<dbReference type="Pfam" id="PF00481">
    <property type="entry name" value="PP2C"/>
    <property type="match status" value="1"/>
</dbReference>
<evidence type="ECO:0000313" key="3">
    <source>
        <dbReference type="Proteomes" id="UP001321760"/>
    </source>
</evidence>
<gene>
    <name evidence="2" type="ORF">QBC34DRAFT_392739</name>
</gene>
<keyword evidence="3" id="KW-1185">Reference proteome</keyword>
<accession>A0AAV9H3D7</accession>
<dbReference type="SUPFAM" id="SSF81606">
    <property type="entry name" value="PP2C-like"/>
    <property type="match status" value="1"/>
</dbReference>
<dbReference type="InterPro" id="IPR015655">
    <property type="entry name" value="PP2C"/>
</dbReference>
<dbReference type="InterPro" id="IPR001932">
    <property type="entry name" value="PPM-type_phosphatase-like_dom"/>
</dbReference>
<dbReference type="InterPro" id="IPR036457">
    <property type="entry name" value="PPM-type-like_dom_sf"/>
</dbReference>
<dbReference type="PANTHER" id="PTHR13832:SF792">
    <property type="entry name" value="GM14286P"/>
    <property type="match status" value="1"/>
</dbReference>
<dbReference type="PANTHER" id="PTHR13832">
    <property type="entry name" value="PROTEIN PHOSPHATASE 2C"/>
    <property type="match status" value="1"/>
</dbReference>